<accession>A0A6G8AL33</accession>
<dbReference type="Gene3D" id="3.10.450.310">
    <property type="match status" value="1"/>
</dbReference>
<keyword evidence="4" id="KW-1185">Reference proteome</keyword>
<keyword evidence="1" id="KW-0812">Transmembrane</keyword>
<dbReference type="Gene3D" id="3.30.310.160">
    <property type="entry name" value="YycH protein, domain 2"/>
    <property type="match status" value="1"/>
</dbReference>
<dbReference type="AlphaFoldDB" id="A0A6G8AL33"/>
<dbReference type="Proteomes" id="UP000500890">
    <property type="component" value="Chromosome"/>
</dbReference>
<protein>
    <recommendedName>
        <fullName evidence="2">Regulatory protein YycH domain-containing protein</fullName>
    </recommendedName>
</protein>
<gene>
    <name evidence="3" type="ORF">G7081_01010</name>
</gene>
<name>A0A6G8AL33_9ENTE</name>
<dbReference type="InterPro" id="IPR009996">
    <property type="entry name" value="YycH"/>
</dbReference>
<evidence type="ECO:0000313" key="3">
    <source>
        <dbReference type="EMBL" id="QIL45768.1"/>
    </source>
</evidence>
<evidence type="ECO:0000256" key="1">
    <source>
        <dbReference type="SAM" id="Phobius"/>
    </source>
</evidence>
<feature type="domain" description="Regulatory protein YycH" evidence="2">
    <location>
        <begin position="7"/>
        <end position="421"/>
    </location>
</feature>
<dbReference type="EMBL" id="CP049886">
    <property type="protein sequence ID" value="QIL45768.1"/>
    <property type="molecule type" value="Genomic_DNA"/>
</dbReference>
<dbReference type="InterPro" id="IPR042274">
    <property type="entry name" value="YycH/YycI_2"/>
</dbReference>
<organism evidence="3 4">
    <name type="scientific">Vagococcus coleopterorum</name>
    <dbReference type="NCBI Taxonomy" id="2714946"/>
    <lineage>
        <taxon>Bacteria</taxon>
        <taxon>Bacillati</taxon>
        <taxon>Bacillota</taxon>
        <taxon>Bacilli</taxon>
        <taxon>Lactobacillales</taxon>
        <taxon>Enterococcaceae</taxon>
        <taxon>Vagococcus</taxon>
    </lineage>
</organism>
<dbReference type="KEGG" id="vah:G7081_01010"/>
<keyword evidence="1" id="KW-1133">Transmembrane helix</keyword>
<keyword evidence="1" id="KW-0472">Membrane</keyword>
<feature type="transmembrane region" description="Helical" evidence="1">
    <location>
        <begin position="7"/>
        <end position="24"/>
    </location>
</feature>
<evidence type="ECO:0000313" key="4">
    <source>
        <dbReference type="Proteomes" id="UP000500890"/>
    </source>
</evidence>
<sequence length="429" mass="49362">MEKIIRVSLVLMILLSLFLTWKIWNNSGNKQVAKRQTSNTEQSSSAKHPTDIFLPVKLVYQDQDGKHLYTNKEREIQELSRLLVKDVIGKKTELLDGKKIELVDRKNSFDLSMSDDLSLLYFLKMNEMPIPNELDNKLTFRRIAVSLEDKEVAFLDEDNHVIYELPLSDDSSQYEKILKNEKNNYIEVNHDDSILPVYYEFSKPINLPKYSYILATQSYSLFSQAFFLETDELVSNNDDPTDRDVNLASPAGNTFNVKYDTGEISYNGLLGKEVDSAYGTETFVEDSFFFVKNIGNSFGTLRYFEGTEEAVTYRNYVEGYPVFSDDTKGRLEFTKKDKGLHIETNQETIQVPIPSKEEVTLSTTKEAVMLLNNYGIAQKDIQGLQIGYTWLSNQETKQVVDLTPEWYVKTNDVWESIEQVIERVTKGGE</sequence>
<reference evidence="3 4" key="1">
    <citation type="submission" date="2020-03" db="EMBL/GenBank/DDBJ databases">
        <title>Vagococcus sp. nov., isolated from beetles.</title>
        <authorList>
            <person name="Hyun D.-W."/>
            <person name="Bae J.-W."/>
        </authorList>
    </citation>
    <scope>NUCLEOTIDE SEQUENCE [LARGE SCALE GENOMIC DNA]</scope>
    <source>
        <strain evidence="3 4">HDW17A</strain>
    </source>
</reference>
<dbReference type="Pfam" id="PF07435">
    <property type="entry name" value="YycH"/>
    <property type="match status" value="1"/>
</dbReference>
<proteinExistence type="predicted"/>
<evidence type="ECO:0000259" key="2">
    <source>
        <dbReference type="Pfam" id="PF07435"/>
    </source>
</evidence>